<keyword evidence="5" id="KW-0406">Ion transport</keyword>
<feature type="transmembrane region" description="Helical" evidence="8">
    <location>
        <begin position="304"/>
        <end position="325"/>
    </location>
</feature>
<reference evidence="9 10" key="1">
    <citation type="submission" date="2017-02" db="EMBL/GenBank/DDBJ databases">
        <authorList>
            <person name="Peterson S.W."/>
        </authorList>
    </citation>
    <scope>NUCLEOTIDE SEQUENCE [LARGE SCALE GENOMIC DNA]</scope>
    <source>
        <strain evidence="9 10">LSP_Lj1</strain>
    </source>
</reference>
<dbReference type="GO" id="GO:0005247">
    <property type="term" value="F:voltage-gated chloride channel activity"/>
    <property type="evidence" value="ECO:0007669"/>
    <property type="project" value="TreeGrafter"/>
</dbReference>
<proteinExistence type="predicted"/>
<evidence type="ECO:0000313" key="10">
    <source>
        <dbReference type="Proteomes" id="UP000188342"/>
    </source>
</evidence>
<keyword evidence="4 8" id="KW-1133">Transmembrane helix</keyword>
<organism evidence="9 10">
    <name type="scientific">Luteococcus japonicus LSP_Lj1</name>
    <dbReference type="NCBI Taxonomy" id="1255658"/>
    <lineage>
        <taxon>Bacteria</taxon>
        <taxon>Bacillati</taxon>
        <taxon>Actinomycetota</taxon>
        <taxon>Actinomycetes</taxon>
        <taxon>Propionibacteriales</taxon>
        <taxon>Propionibacteriaceae</taxon>
        <taxon>Luteococcus</taxon>
    </lineage>
</organism>
<feature type="transmembrane region" description="Helical" evidence="8">
    <location>
        <begin position="15"/>
        <end position="37"/>
    </location>
</feature>
<dbReference type="EMBL" id="FUKQ01000058">
    <property type="protein sequence ID" value="SJN44361.1"/>
    <property type="molecule type" value="Genomic_DNA"/>
</dbReference>
<evidence type="ECO:0000256" key="1">
    <source>
        <dbReference type="ARBA" id="ARBA00004141"/>
    </source>
</evidence>
<dbReference type="PANTHER" id="PTHR45711">
    <property type="entry name" value="CHLORIDE CHANNEL PROTEIN"/>
    <property type="match status" value="1"/>
</dbReference>
<keyword evidence="6 8" id="KW-0472">Membrane</keyword>
<dbReference type="STRING" id="1255658.FM114_15015"/>
<feature type="transmembrane region" description="Helical" evidence="8">
    <location>
        <begin position="267"/>
        <end position="284"/>
    </location>
</feature>
<dbReference type="InterPro" id="IPR014743">
    <property type="entry name" value="Cl-channel_core"/>
</dbReference>
<comment type="subcellular location">
    <subcellularLocation>
        <location evidence="1">Membrane</location>
        <topology evidence="1">Multi-pass membrane protein</topology>
    </subcellularLocation>
</comment>
<dbReference type="SUPFAM" id="SSF81340">
    <property type="entry name" value="Clc chloride channel"/>
    <property type="match status" value="1"/>
</dbReference>
<feature type="transmembrane region" description="Helical" evidence="8">
    <location>
        <begin position="57"/>
        <end position="79"/>
    </location>
</feature>
<keyword evidence="3 8" id="KW-0812">Transmembrane</keyword>
<gene>
    <name evidence="9" type="ORF">FM114_15015</name>
</gene>
<evidence type="ECO:0000256" key="7">
    <source>
        <dbReference type="ARBA" id="ARBA00023214"/>
    </source>
</evidence>
<feature type="transmembrane region" description="Helical" evidence="8">
    <location>
        <begin position="227"/>
        <end position="246"/>
    </location>
</feature>
<dbReference type="CDD" id="cd01031">
    <property type="entry name" value="EriC"/>
    <property type="match status" value="1"/>
</dbReference>
<dbReference type="RefSeq" id="WP_218668590.1">
    <property type="nucleotide sequence ID" value="NZ_FUKQ01000058.1"/>
</dbReference>
<dbReference type="Gene3D" id="1.10.3080.10">
    <property type="entry name" value="Clc chloride channel"/>
    <property type="match status" value="1"/>
</dbReference>
<protein>
    <submittedName>
        <fullName evidence="9">H(+)/Cl(-) exchange transporter ClcA</fullName>
    </submittedName>
</protein>
<keyword evidence="7" id="KW-0868">Chloride</keyword>
<evidence type="ECO:0000256" key="8">
    <source>
        <dbReference type="SAM" id="Phobius"/>
    </source>
</evidence>
<dbReference type="Pfam" id="PF00654">
    <property type="entry name" value="Voltage_CLC"/>
    <property type="match status" value="1"/>
</dbReference>
<sequence length="448" mass="45488">MRSGRLTDQQLRQKVLFIITAALVGASTGLVAASFRLSLHWAAQRRAAAQHWAHGHGAAGLVLLMLGCGLAAGVAAALVRWVEPHAEGSGIPRIEAIVDGRTALGRARILPVKFVGGVLSIGAGLALGREGPSVQMGGSVAGCFSRAFRLPDAATRTLVAAGAAAGLATAFNAPLAGAVFVLEELVRRFEHRSALATLTASASGFAVSHLLVHGYEFHVAAPAVPRLVQAPSVVLVGLLCGLVGLVHNRGMLAGLAWADRSRLPRELRAAAVGIAVGLLGWWAPVLVGGGEELTGRALAGQGTLLLVLGTLVLRLVLGIVSYAALTPGGLFAPMLVLGSELGVVVGLAGQAVLPAVTAPPASLALVGFAAFFAATVRAPVTGLVLATEMTGVATLLPPMLGACAVAMLVSTVLRNEPIYDMLAARAAHAARLNEARSVREASAAAARA</sequence>
<feature type="transmembrane region" description="Helical" evidence="8">
    <location>
        <begin position="392"/>
        <end position="413"/>
    </location>
</feature>
<evidence type="ECO:0000256" key="2">
    <source>
        <dbReference type="ARBA" id="ARBA00022448"/>
    </source>
</evidence>
<evidence type="ECO:0000256" key="5">
    <source>
        <dbReference type="ARBA" id="ARBA00023065"/>
    </source>
</evidence>
<dbReference type="PRINTS" id="PR00762">
    <property type="entry name" value="CLCHANNEL"/>
</dbReference>
<keyword evidence="10" id="KW-1185">Reference proteome</keyword>
<evidence type="ECO:0000256" key="6">
    <source>
        <dbReference type="ARBA" id="ARBA00023136"/>
    </source>
</evidence>
<keyword evidence="2" id="KW-0813">Transport</keyword>
<evidence type="ECO:0000256" key="4">
    <source>
        <dbReference type="ARBA" id="ARBA00022989"/>
    </source>
</evidence>
<dbReference type="PANTHER" id="PTHR45711:SF10">
    <property type="entry name" value="CHLORIDE CHANNEL PROTEIN"/>
    <property type="match status" value="1"/>
</dbReference>
<feature type="transmembrane region" description="Helical" evidence="8">
    <location>
        <begin position="330"/>
        <end position="349"/>
    </location>
</feature>
<dbReference type="AlphaFoldDB" id="A0A1R4KJ26"/>
<evidence type="ECO:0000256" key="3">
    <source>
        <dbReference type="ARBA" id="ARBA00022692"/>
    </source>
</evidence>
<feature type="transmembrane region" description="Helical" evidence="8">
    <location>
        <begin position="158"/>
        <end position="182"/>
    </location>
</feature>
<dbReference type="GO" id="GO:0005886">
    <property type="term" value="C:plasma membrane"/>
    <property type="evidence" value="ECO:0007669"/>
    <property type="project" value="TreeGrafter"/>
</dbReference>
<dbReference type="InterPro" id="IPR001807">
    <property type="entry name" value="ClC"/>
</dbReference>
<dbReference type="Proteomes" id="UP000188342">
    <property type="component" value="Unassembled WGS sequence"/>
</dbReference>
<accession>A0A1R4KJ26</accession>
<feature type="transmembrane region" description="Helical" evidence="8">
    <location>
        <begin position="194"/>
        <end position="215"/>
    </location>
</feature>
<name>A0A1R4KJ26_9ACTN</name>
<feature type="transmembrane region" description="Helical" evidence="8">
    <location>
        <begin position="361"/>
        <end position="380"/>
    </location>
</feature>
<evidence type="ECO:0000313" key="9">
    <source>
        <dbReference type="EMBL" id="SJN44361.1"/>
    </source>
</evidence>